<dbReference type="AlphaFoldDB" id="A0A365U6B4"/>
<dbReference type="GO" id="GO:0016020">
    <property type="term" value="C:membrane"/>
    <property type="evidence" value="ECO:0007669"/>
    <property type="project" value="UniProtKB-SubCell"/>
</dbReference>
<dbReference type="PANTHER" id="PTHR30332">
    <property type="entry name" value="PROBABLE GENERAL SECRETION PATHWAY PROTEIN D"/>
    <property type="match status" value="1"/>
</dbReference>
<name>A0A365U6B4_9RHOB</name>
<evidence type="ECO:0000259" key="6">
    <source>
        <dbReference type="Pfam" id="PF00263"/>
    </source>
</evidence>
<comment type="caution">
    <text evidence="7">The sequence shown here is derived from an EMBL/GenBank/DDBJ whole genome shotgun (WGS) entry which is preliminary data.</text>
</comment>
<evidence type="ECO:0000313" key="8">
    <source>
        <dbReference type="Proteomes" id="UP000253370"/>
    </source>
</evidence>
<feature type="signal peptide" evidence="5">
    <location>
        <begin position="1"/>
        <end position="28"/>
    </location>
</feature>
<dbReference type="OrthoDB" id="9775455at2"/>
<protein>
    <recommendedName>
        <fullName evidence="6">Type II/III secretion system secretin-like domain-containing protein</fullName>
    </recommendedName>
</protein>
<reference evidence="7 8" key="1">
    <citation type="submission" date="2018-07" db="EMBL/GenBank/DDBJ databases">
        <title>Rhodosalinus sp. strain E84T genomic sequence and assembly.</title>
        <authorList>
            <person name="Liu Z.-W."/>
            <person name="Lu D.-C."/>
        </authorList>
    </citation>
    <scope>NUCLEOTIDE SEQUENCE [LARGE SCALE GENOMIC DNA]</scope>
    <source>
        <strain evidence="7 8">E84</strain>
    </source>
</reference>
<dbReference type="GO" id="GO:0015627">
    <property type="term" value="C:type II protein secretion system complex"/>
    <property type="evidence" value="ECO:0007669"/>
    <property type="project" value="TreeGrafter"/>
</dbReference>
<dbReference type="Proteomes" id="UP000253370">
    <property type="component" value="Unassembled WGS sequence"/>
</dbReference>
<dbReference type="RefSeq" id="WP_113290303.1">
    <property type="nucleotide sequence ID" value="NZ_QNTQ01000015.1"/>
</dbReference>
<feature type="domain" description="Type II/III secretion system secretin-like" evidence="6">
    <location>
        <begin position="371"/>
        <end position="525"/>
    </location>
</feature>
<comment type="subcellular location">
    <subcellularLocation>
        <location evidence="1">Membrane</location>
    </subcellularLocation>
</comment>
<keyword evidence="3" id="KW-0472">Membrane</keyword>
<evidence type="ECO:0000313" key="7">
    <source>
        <dbReference type="EMBL" id="RBI83660.1"/>
    </source>
</evidence>
<keyword evidence="2 5" id="KW-0732">Signal</keyword>
<evidence type="ECO:0000256" key="3">
    <source>
        <dbReference type="ARBA" id="ARBA00023136"/>
    </source>
</evidence>
<dbReference type="GO" id="GO:0009306">
    <property type="term" value="P:protein secretion"/>
    <property type="evidence" value="ECO:0007669"/>
    <property type="project" value="InterPro"/>
</dbReference>
<evidence type="ECO:0000256" key="4">
    <source>
        <dbReference type="RuleBase" id="RU004003"/>
    </source>
</evidence>
<gene>
    <name evidence="7" type="ORF">DRV85_15050</name>
</gene>
<sequence length="565" mass="61735">MQLRQTLVALVAGVFCTAGAIFAQPASAQNDPLVDNVFFQTDLRTALDDIAAQTGENIVADPSVQGLVTATIENRPIAESLDILLAGTPYRVVRRPTYYLVYNPDIRTDLFAEVARTEIIDLRSVPAETARELLVEPLRKYVRADAANGRLVATAPPALLQVIAEDVATIDRPNTEQTVFMALTYVSAQSARELLPSRLQQHVRVDAERNSLSVSGPVSSRQEAIELIRRLDRPLPPKNVDTRNVYNTMLVKLDHITAEAVMNLLPQSLSEFVRADATSNTLSINAPPAVARQIHADISEFDQPRQHIMLEARVVVLDTSAFLDIGTEFQPPGLTAGANRTDGTNDISEIALGYTSGRAFTNALNLTLNLLSENNQASIVASPQVLAQDGLESVIRVTTAEFFQILSENDAFIRSDLEEIETGTILRITPQVGRDDTLTLDMELEVSDVVARGEQNLPVVNRRTVQNTVQIETGGTAAVAGLSDMRNQQIKRGVPGLRFLPFVGRTDIASSKSQQVAIFVTATLVDPEERRFETGRPRPPSLGTVDEEIFRAELAATLDALGYHE</sequence>
<accession>A0A365U6B4</accession>
<proteinExistence type="inferred from homology"/>
<dbReference type="PANTHER" id="PTHR30332:SF24">
    <property type="entry name" value="SECRETIN GSPD-RELATED"/>
    <property type="match status" value="1"/>
</dbReference>
<feature type="chain" id="PRO_5016762240" description="Type II/III secretion system secretin-like domain-containing protein" evidence="5">
    <location>
        <begin position="29"/>
        <end position="565"/>
    </location>
</feature>
<dbReference type="InterPro" id="IPR004846">
    <property type="entry name" value="T2SS/T3SS_dom"/>
</dbReference>
<keyword evidence="8" id="KW-1185">Reference proteome</keyword>
<evidence type="ECO:0000256" key="5">
    <source>
        <dbReference type="SAM" id="SignalP"/>
    </source>
</evidence>
<evidence type="ECO:0000256" key="1">
    <source>
        <dbReference type="ARBA" id="ARBA00004370"/>
    </source>
</evidence>
<dbReference type="EMBL" id="QNTQ01000015">
    <property type="protein sequence ID" value="RBI83660.1"/>
    <property type="molecule type" value="Genomic_DNA"/>
</dbReference>
<dbReference type="Pfam" id="PF00263">
    <property type="entry name" value="Secretin"/>
    <property type="match status" value="1"/>
</dbReference>
<dbReference type="InterPro" id="IPR050810">
    <property type="entry name" value="Bact_Secretion_Sys_Channel"/>
</dbReference>
<evidence type="ECO:0000256" key="2">
    <source>
        <dbReference type="ARBA" id="ARBA00022729"/>
    </source>
</evidence>
<comment type="similarity">
    <text evidence="4">Belongs to the bacterial secretin family.</text>
</comment>
<dbReference type="Gene3D" id="3.30.1370.130">
    <property type="match status" value="1"/>
</dbReference>
<organism evidence="7 8">
    <name type="scientific">Rhodosalinus halophilus</name>
    <dbReference type="NCBI Taxonomy" id="2259333"/>
    <lineage>
        <taxon>Bacteria</taxon>
        <taxon>Pseudomonadati</taxon>
        <taxon>Pseudomonadota</taxon>
        <taxon>Alphaproteobacteria</taxon>
        <taxon>Rhodobacterales</taxon>
        <taxon>Paracoccaceae</taxon>
        <taxon>Rhodosalinus</taxon>
    </lineage>
</organism>